<dbReference type="PANTHER" id="PTHR36923">
    <property type="entry name" value="FERREDOXIN"/>
    <property type="match status" value="1"/>
</dbReference>
<name>A0AA37BQE7_9ARCH</name>
<keyword evidence="10" id="KW-1185">Reference proteome</keyword>
<sequence length="70" mass="7781">MVKYRIRIDREKCMSDAICTAICPQFFYMDDEGKAAVSREVVQESELGCVMEASKSCPAGIISVEREGQA</sequence>
<dbReference type="GO" id="GO:0005506">
    <property type="term" value="F:iron ion binding"/>
    <property type="evidence" value="ECO:0007669"/>
    <property type="project" value="UniProtKB-UniRule"/>
</dbReference>
<dbReference type="EMBL" id="BMNY01000001">
    <property type="protein sequence ID" value="GGM66712.1"/>
    <property type="molecule type" value="Genomic_DNA"/>
</dbReference>
<keyword evidence="6 7" id="KW-0411">Iron-sulfur</keyword>
<dbReference type="RefSeq" id="WP_188679418.1">
    <property type="nucleotide sequence ID" value="NZ_BMNY01000001.1"/>
</dbReference>
<feature type="domain" description="4Fe-4S ferredoxin-type" evidence="8">
    <location>
        <begin position="4"/>
        <end position="32"/>
    </location>
</feature>
<dbReference type="Gene3D" id="3.30.70.20">
    <property type="match status" value="1"/>
</dbReference>
<dbReference type="InterPro" id="IPR017896">
    <property type="entry name" value="4Fe4S_Fe-S-bd"/>
</dbReference>
<evidence type="ECO:0000256" key="5">
    <source>
        <dbReference type="ARBA" id="ARBA00023004"/>
    </source>
</evidence>
<comment type="function">
    <text evidence="7">Ferredoxins are iron-sulfur proteins that transfer electrons in a wide variety of metabolic reactions.</text>
</comment>
<evidence type="ECO:0000256" key="7">
    <source>
        <dbReference type="RuleBase" id="RU368020"/>
    </source>
</evidence>
<dbReference type="Proteomes" id="UP000632195">
    <property type="component" value="Unassembled WGS sequence"/>
</dbReference>
<comment type="caution">
    <text evidence="9">The sequence shown here is derived from an EMBL/GenBank/DDBJ whole genome shotgun (WGS) entry which is preliminary data.</text>
</comment>
<evidence type="ECO:0000256" key="1">
    <source>
        <dbReference type="ARBA" id="ARBA00001966"/>
    </source>
</evidence>
<evidence type="ECO:0000259" key="8">
    <source>
        <dbReference type="PROSITE" id="PS51379"/>
    </source>
</evidence>
<evidence type="ECO:0000313" key="10">
    <source>
        <dbReference type="Proteomes" id="UP000632195"/>
    </source>
</evidence>
<organism evidence="9 10">
    <name type="scientific">Thermogymnomonas acidicola</name>
    <dbReference type="NCBI Taxonomy" id="399579"/>
    <lineage>
        <taxon>Archaea</taxon>
        <taxon>Methanobacteriati</taxon>
        <taxon>Thermoplasmatota</taxon>
        <taxon>Thermoplasmata</taxon>
        <taxon>Thermoplasmatales</taxon>
        <taxon>Thermogymnomonas</taxon>
    </lineage>
</organism>
<dbReference type="InterPro" id="IPR051269">
    <property type="entry name" value="Fe-S_cluster_ET"/>
</dbReference>
<protein>
    <recommendedName>
        <fullName evidence="7">Ferredoxin</fullName>
    </recommendedName>
</protein>
<dbReference type="SUPFAM" id="SSF54862">
    <property type="entry name" value="4Fe-4S ferredoxins"/>
    <property type="match status" value="1"/>
</dbReference>
<reference evidence="9" key="1">
    <citation type="journal article" date="2014" name="Int. J. Syst. Evol. Microbiol.">
        <title>Complete genome sequence of Corynebacterium casei LMG S-19264T (=DSM 44701T), isolated from a smear-ripened cheese.</title>
        <authorList>
            <consortium name="US DOE Joint Genome Institute (JGI-PGF)"/>
            <person name="Walter F."/>
            <person name="Albersmeier A."/>
            <person name="Kalinowski J."/>
            <person name="Ruckert C."/>
        </authorList>
    </citation>
    <scope>NUCLEOTIDE SEQUENCE</scope>
    <source>
        <strain evidence="9">JCM 13583</strain>
    </source>
</reference>
<keyword evidence="3 7" id="KW-0479">Metal-binding</keyword>
<reference evidence="9" key="2">
    <citation type="submission" date="2022-09" db="EMBL/GenBank/DDBJ databases">
        <authorList>
            <person name="Sun Q."/>
            <person name="Ohkuma M."/>
        </authorList>
    </citation>
    <scope>NUCLEOTIDE SEQUENCE</scope>
    <source>
        <strain evidence="9">JCM 13583</strain>
    </source>
</reference>
<dbReference type="PROSITE" id="PS51379">
    <property type="entry name" value="4FE4S_FER_2"/>
    <property type="match status" value="1"/>
</dbReference>
<evidence type="ECO:0000313" key="9">
    <source>
        <dbReference type="EMBL" id="GGM66712.1"/>
    </source>
</evidence>
<keyword evidence="4 7" id="KW-0249">Electron transport</keyword>
<dbReference type="GO" id="GO:0009055">
    <property type="term" value="F:electron transfer activity"/>
    <property type="evidence" value="ECO:0007669"/>
    <property type="project" value="UniProtKB-UniRule"/>
</dbReference>
<dbReference type="Pfam" id="PF13370">
    <property type="entry name" value="Fer4_13"/>
    <property type="match status" value="1"/>
</dbReference>
<proteinExistence type="predicted"/>
<dbReference type="PANTHER" id="PTHR36923:SF3">
    <property type="entry name" value="FERREDOXIN"/>
    <property type="match status" value="1"/>
</dbReference>
<comment type="cofactor">
    <cofactor evidence="1">
        <name>[4Fe-4S] cluster</name>
        <dbReference type="ChEBI" id="CHEBI:49883"/>
    </cofactor>
</comment>
<keyword evidence="2 7" id="KW-0813">Transport</keyword>
<keyword evidence="5 7" id="KW-0408">Iron</keyword>
<dbReference type="AlphaFoldDB" id="A0AA37BQE7"/>
<dbReference type="PRINTS" id="PR00352">
    <property type="entry name" value="3FE4SFRDOXIN"/>
</dbReference>
<evidence type="ECO:0000256" key="6">
    <source>
        <dbReference type="ARBA" id="ARBA00023014"/>
    </source>
</evidence>
<accession>A0AA37BQE7</accession>
<evidence type="ECO:0000256" key="2">
    <source>
        <dbReference type="ARBA" id="ARBA00022448"/>
    </source>
</evidence>
<evidence type="ECO:0000256" key="4">
    <source>
        <dbReference type="ARBA" id="ARBA00022982"/>
    </source>
</evidence>
<dbReference type="InterPro" id="IPR001080">
    <property type="entry name" value="3Fe4S_ferredoxin"/>
</dbReference>
<gene>
    <name evidence="9" type="ORF">GCM10007108_01130</name>
</gene>
<evidence type="ECO:0000256" key="3">
    <source>
        <dbReference type="ARBA" id="ARBA00022723"/>
    </source>
</evidence>
<dbReference type="GO" id="GO:0051536">
    <property type="term" value="F:iron-sulfur cluster binding"/>
    <property type="evidence" value="ECO:0007669"/>
    <property type="project" value="UniProtKB-KW"/>
</dbReference>